<dbReference type="Pfam" id="PF12937">
    <property type="entry name" value="F-box-like"/>
    <property type="match status" value="1"/>
</dbReference>
<keyword evidence="3" id="KW-1185">Reference proteome</keyword>
<dbReference type="AlphaFoldDB" id="A0A7C8MC43"/>
<gene>
    <name evidence="2" type="ORF">BDV95DRAFT_335089</name>
</gene>
<accession>A0A7C8MC43</accession>
<proteinExistence type="predicted"/>
<dbReference type="Proteomes" id="UP000481861">
    <property type="component" value="Unassembled WGS sequence"/>
</dbReference>
<evidence type="ECO:0000259" key="1">
    <source>
        <dbReference type="PROSITE" id="PS50181"/>
    </source>
</evidence>
<dbReference type="SUPFAM" id="SSF81383">
    <property type="entry name" value="F-box domain"/>
    <property type="match status" value="1"/>
</dbReference>
<dbReference type="CDD" id="cd09917">
    <property type="entry name" value="F-box_SF"/>
    <property type="match status" value="1"/>
</dbReference>
<dbReference type="EMBL" id="JAADJZ010000006">
    <property type="protein sequence ID" value="KAF2874536.1"/>
    <property type="molecule type" value="Genomic_DNA"/>
</dbReference>
<dbReference type="InterPro" id="IPR036047">
    <property type="entry name" value="F-box-like_dom_sf"/>
</dbReference>
<feature type="domain" description="F-box" evidence="1">
    <location>
        <begin position="4"/>
        <end position="49"/>
    </location>
</feature>
<dbReference type="InterPro" id="IPR001810">
    <property type="entry name" value="F-box_dom"/>
</dbReference>
<organism evidence="2 3">
    <name type="scientific">Massariosphaeria phaeospora</name>
    <dbReference type="NCBI Taxonomy" id="100035"/>
    <lineage>
        <taxon>Eukaryota</taxon>
        <taxon>Fungi</taxon>
        <taxon>Dikarya</taxon>
        <taxon>Ascomycota</taxon>
        <taxon>Pezizomycotina</taxon>
        <taxon>Dothideomycetes</taxon>
        <taxon>Pleosporomycetidae</taxon>
        <taxon>Pleosporales</taxon>
        <taxon>Pleosporales incertae sedis</taxon>
        <taxon>Massariosphaeria</taxon>
    </lineage>
</organism>
<evidence type="ECO:0000313" key="3">
    <source>
        <dbReference type="Proteomes" id="UP000481861"/>
    </source>
</evidence>
<protein>
    <recommendedName>
        <fullName evidence="1">F-box domain-containing protein</fullName>
    </recommendedName>
</protein>
<sequence>MAPSASLPDLPIELLREIVSGFDQHTLVQLSLVCKKLVAVTEETLYKSPTILAWNQEHEGGPKLYNLGIFMTTLFHHRKLADRVEQLTVISAGDYPCYKEPSEEASHQQLSDYVCIAKQVRRDAGYDIKEPSDWPAWVRLVHTGKEFALFGAVLLLLPNLRKLDIFLRRQYLW</sequence>
<evidence type="ECO:0000313" key="2">
    <source>
        <dbReference type="EMBL" id="KAF2874536.1"/>
    </source>
</evidence>
<dbReference type="PROSITE" id="PS50181">
    <property type="entry name" value="FBOX"/>
    <property type="match status" value="1"/>
</dbReference>
<reference evidence="2 3" key="1">
    <citation type="submission" date="2020-01" db="EMBL/GenBank/DDBJ databases">
        <authorList>
            <consortium name="DOE Joint Genome Institute"/>
            <person name="Haridas S."/>
            <person name="Albert R."/>
            <person name="Binder M."/>
            <person name="Bloem J."/>
            <person name="Labutti K."/>
            <person name="Salamov A."/>
            <person name="Andreopoulos B."/>
            <person name="Baker S.E."/>
            <person name="Barry K."/>
            <person name="Bills G."/>
            <person name="Bluhm B.H."/>
            <person name="Cannon C."/>
            <person name="Castanera R."/>
            <person name="Culley D.E."/>
            <person name="Daum C."/>
            <person name="Ezra D."/>
            <person name="Gonzalez J.B."/>
            <person name="Henrissat B."/>
            <person name="Kuo A."/>
            <person name="Liang C."/>
            <person name="Lipzen A."/>
            <person name="Lutzoni F."/>
            <person name="Magnuson J."/>
            <person name="Mondo S."/>
            <person name="Nolan M."/>
            <person name="Ohm R."/>
            <person name="Pangilinan J."/>
            <person name="Park H.-J.H."/>
            <person name="Ramirez L."/>
            <person name="Alfaro M."/>
            <person name="Sun H."/>
            <person name="Tritt A."/>
            <person name="Yoshinaga Y."/>
            <person name="Zwiers L.-H.L."/>
            <person name="Turgeon B.G."/>
            <person name="Goodwin S.B."/>
            <person name="Spatafora J.W."/>
            <person name="Crous P.W."/>
            <person name="Grigoriev I.V."/>
        </authorList>
    </citation>
    <scope>NUCLEOTIDE SEQUENCE [LARGE SCALE GENOMIC DNA]</scope>
    <source>
        <strain evidence="2 3">CBS 611.86</strain>
    </source>
</reference>
<name>A0A7C8MC43_9PLEO</name>
<dbReference type="OrthoDB" id="3798179at2759"/>
<comment type="caution">
    <text evidence="2">The sequence shown here is derived from an EMBL/GenBank/DDBJ whole genome shotgun (WGS) entry which is preliminary data.</text>
</comment>